<feature type="compositionally biased region" description="Low complexity" evidence="2">
    <location>
        <begin position="277"/>
        <end position="291"/>
    </location>
</feature>
<keyword evidence="3" id="KW-0812">Transmembrane</keyword>
<accession>A0A5N5X0C8</accession>
<evidence type="ECO:0000256" key="3">
    <source>
        <dbReference type="SAM" id="Phobius"/>
    </source>
</evidence>
<feature type="compositionally biased region" description="Low complexity" evidence="2">
    <location>
        <begin position="88"/>
        <end position="99"/>
    </location>
</feature>
<dbReference type="PROSITE" id="PS51719">
    <property type="entry name" value="G_SEPTIN"/>
    <property type="match status" value="1"/>
</dbReference>
<dbReference type="Proteomes" id="UP000326565">
    <property type="component" value="Unassembled WGS sequence"/>
</dbReference>
<feature type="region of interest" description="Disordered" evidence="2">
    <location>
        <begin position="274"/>
        <end position="297"/>
    </location>
</feature>
<feature type="region of interest" description="Disordered" evidence="2">
    <location>
        <begin position="189"/>
        <end position="220"/>
    </location>
</feature>
<dbReference type="SUPFAM" id="SSF52540">
    <property type="entry name" value="P-loop containing nucleoside triphosphate hydrolases"/>
    <property type="match status" value="1"/>
</dbReference>
<evidence type="ECO:0000256" key="2">
    <source>
        <dbReference type="SAM" id="MobiDB-lite"/>
    </source>
</evidence>
<keyword evidence="1" id="KW-0547">Nucleotide-binding</keyword>
<feature type="compositionally biased region" description="Low complexity" evidence="2">
    <location>
        <begin position="161"/>
        <end position="175"/>
    </location>
</feature>
<dbReference type="AlphaFoldDB" id="A0A5N5X0C8"/>
<keyword evidence="6" id="KW-1185">Reference proteome</keyword>
<sequence length="726" mass="80417">MRPPVPDVTLRRSRKSSIEQQWSDPRNTVPATFFLARSRDHDAEEDLSPDEYVPSRDSMYGVQSLEEAVHDASLAASECEPYLSGKNPDPTTPTGHHQQPPSPGDHSDNADNSATSLPRRKSTLKPSDWLNSNRLEISLPSSDRTSPRSLTPSNLSNTEDPCSSLPSSPKSFSNQSLRHLDDISITDDVSSQAVVSGEEDNEFPIPSNLGPDSTSQLVMPSIRMPSRRPFTDRGKSLGRLKVLIAGASGTGKTSLIKSIVQACEDIVHVDPFPSPPTSKLSCSPRSSPRPSQARGYPSTVTEIYASTKPYPAWWSDLEDSRVLRRRKSTDDIILERNICFVDTQTCSSDCAGQTDTILQYIHQQLLRATTSLHSSNHDFQNMLAGNGGAQVDAVIYIISERTLTTDVESIRKLCDWTNVIPVISKSDVLTPNQVLSLKSTFHEQAQEANVKPFLFGDASLGETDGFNAQCPLAVSSAKSDDDEIMDASTLMNPDYVQPLVASELMFLVQTLFDRDNIAWIRHSTAKKLSLRQQEQPYWQQAALKNGVLPVTQTLRGSAPSYTMARISDYTRHEERLAQVQLAKWASDLQQSLQNERERYVAVARGERAVWLTERLGECVVDGSLVPISKAPGFCGLRMPIENAGNGLLVRTQTGQQVEYRIARVSPHDPLGLVWWSEDLKRRGWTIIQIVGSFGVVGGLALWFAKASGLSSRSVSEWRFDWYYTNP</sequence>
<evidence type="ECO:0000256" key="1">
    <source>
        <dbReference type="RuleBase" id="RU004560"/>
    </source>
</evidence>
<keyword evidence="3" id="KW-0472">Membrane</keyword>
<gene>
    <name evidence="5" type="ORF">BDV29DRAFT_176656</name>
</gene>
<dbReference type="PANTHER" id="PTHR18884">
    <property type="entry name" value="SEPTIN"/>
    <property type="match status" value="1"/>
</dbReference>
<dbReference type="Gene3D" id="3.40.50.300">
    <property type="entry name" value="P-loop containing nucleotide triphosphate hydrolases"/>
    <property type="match status" value="1"/>
</dbReference>
<dbReference type="InterPro" id="IPR030379">
    <property type="entry name" value="G_SEPTIN_dom"/>
</dbReference>
<keyword evidence="1" id="KW-0342">GTP-binding</keyword>
<dbReference type="OrthoDB" id="4150765at2759"/>
<proteinExistence type="inferred from homology"/>
<feature type="domain" description="Septin-type G" evidence="4">
    <location>
        <begin position="236"/>
        <end position="538"/>
    </location>
</feature>
<feature type="compositionally biased region" description="Polar residues" evidence="2">
    <location>
        <begin position="18"/>
        <end position="30"/>
    </location>
</feature>
<organism evidence="5 6">
    <name type="scientific">Aspergillus leporis</name>
    <dbReference type="NCBI Taxonomy" id="41062"/>
    <lineage>
        <taxon>Eukaryota</taxon>
        <taxon>Fungi</taxon>
        <taxon>Dikarya</taxon>
        <taxon>Ascomycota</taxon>
        <taxon>Pezizomycotina</taxon>
        <taxon>Eurotiomycetes</taxon>
        <taxon>Eurotiomycetidae</taxon>
        <taxon>Eurotiales</taxon>
        <taxon>Aspergillaceae</taxon>
        <taxon>Aspergillus</taxon>
        <taxon>Aspergillus subgen. Circumdati</taxon>
    </lineage>
</organism>
<feature type="compositionally biased region" description="Polar residues" evidence="2">
    <location>
        <begin position="129"/>
        <end position="160"/>
    </location>
</feature>
<feature type="transmembrane region" description="Helical" evidence="3">
    <location>
        <begin position="683"/>
        <end position="704"/>
    </location>
</feature>
<evidence type="ECO:0000259" key="4">
    <source>
        <dbReference type="PROSITE" id="PS51719"/>
    </source>
</evidence>
<evidence type="ECO:0000313" key="5">
    <source>
        <dbReference type="EMBL" id="KAB8072850.1"/>
    </source>
</evidence>
<feature type="region of interest" description="Disordered" evidence="2">
    <location>
        <begin position="1"/>
        <end position="175"/>
    </location>
</feature>
<reference evidence="5 6" key="1">
    <citation type="submission" date="2019-04" db="EMBL/GenBank/DDBJ databases">
        <title>Friends and foes A comparative genomics study of 23 Aspergillus species from section Flavi.</title>
        <authorList>
            <consortium name="DOE Joint Genome Institute"/>
            <person name="Kjaerbolling I."/>
            <person name="Vesth T."/>
            <person name="Frisvad J.C."/>
            <person name="Nybo J.L."/>
            <person name="Theobald S."/>
            <person name="Kildgaard S."/>
            <person name="Isbrandt T."/>
            <person name="Kuo A."/>
            <person name="Sato A."/>
            <person name="Lyhne E.K."/>
            <person name="Kogle M.E."/>
            <person name="Wiebenga A."/>
            <person name="Kun R.S."/>
            <person name="Lubbers R.J."/>
            <person name="Makela M.R."/>
            <person name="Barry K."/>
            <person name="Chovatia M."/>
            <person name="Clum A."/>
            <person name="Daum C."/>
            <person name="Haridas S."/>
            <person name="He G."/>
            <person name="LaButti K."/>
            <person name="Lipzen A."/>
            <person name="Mondo S."/>
            <person name="Riley R."/>
            <person name="Salamov A."/>
            <person name="Simmons B.A."/>
            <person name="Magnuson J.K."/>
            <person name="Henrissat B."/>
            <person name="Mortensen U.H."/>
            <person name="Larsen T.O."/>
            <person name="Devries R.P."/>
            <person name="Grigoriev I.V."/>
            <person name="Machida M."/>
            <person name="Baker S.E."/>
            <person name="Andersen M.R."/>
        </authorList>
    </citation>
    <scope>NUCLEOTIDE SEQUENCE [LARGE SCALE GENOMIC DNA]</scope>
    <source>
        <strain evidence="5 6">CBS 151.66</strain>
    </source>
</reference>
<name>A0A5N5X0C8_9EURO</name>
<protein>
    <recommendedName>
        <fullName evidence="4">Septin-type G domain-containing protein</fullName>
    </recommendedName>
</protein>
<evidence type="ECO:0000313" key="6">
    <source>
        <dbReference type="Proteomes" id="UP000326565"/>
    </source>
</evidence>
<keyword evidence="3" id="KW-1133">Transmembrane helix</keyword>
<dbReference type="Pfam" id="PF00735">
    <property type="entry name" value="Septin"/>
    <property type="match status" value="1"/>
</dbReference>
<comment type="similarity">
    <text evidence="1">Belongs to the TRAFAC class TrmE-Era-EngA-EngB-Septin-like GTPase superfamily. Septin GTPase family.</text>
</comment>
<dbReference type="InterPro" id="IPR027417">
    <property type="entry name" value="P-loop_NTPase"/>
</dbReference>
<dbReference type="GO" id="GO:0005525">
    <property type="term" value="F:GTP binding"/>
    <property type="evidence" value="ECO:0007669"/>
    <property type="project" value="UniProtKB-KW"/>
</dbReference>
<dbReference type="EMBL" id="ML732238">
    <property type="protein sequence ID" value="KAB8072850.1"/>
    <property type="molecule type" value="Genomic_DNA"/>
</dbReference>